<name>A0A5N5UI08_9EURY</name>
<dbReference type="EMBL" id="QJOW01000002">
    <property type="protein sequence ID" value="KAB7517052.1"/>
    <property type="molecule type" value="Genomic_DNA"/>
</dbReference>
<reference evidence="2 3" key="1">
    <citation type="submission" date="2019-10" db="EMBL/GenBank/DDBJ databases">
        <title>Unraveling microbial dark matter from salterns through culturing: the case of the genus Halosegnis.</title>
        <authorList>
            <person name="Duran-Viseras A."/>
            <person name="Andrei A.-S."/>
            <person name="Vera-Gargallo B."/>
            <person name="Ghai R."/>
            <person name="Sanchez-Porro C."/>
            <person name="Ventosa A."/>
        </authorList>
    </citation>
    <scope>NUCLEOTIDE SEQUENCE [LARGE SCALE GENOMIC DNA]</scope>
    <source>
        <strain evidence="2 3">F17-44</strain>
    </source>
</reference>
<keyword evidence="1" id="KW-0472">Membrane</keyword>
<keyword evidence="1" id="KW-1133">Transmembrane helix</keyword>
<organism evidence="2 3">
    <name type="scientific">Halosegnis rubeus</name>
    <dbReference type="NCBI Taxonomy" id="2212850"/>
    <lineage>
        <taxon>Archaea</taxon>
        <taxon>Methanobacteriati</taxon>
        <taxon>Methanobacteriota</taxon>
        <taxon>Stenosarchaea group</taxon>
        <taxon>Halobacteria</taxon>
        <taxon>Halobacteriales</taxon>
        <taxon>Natronomonadaceae</taxon>
        <taxon>Halosegnis</taxon>
    </lineage>
</organism>
<comment type="caution">
    <text evidence="2">The sequence shown here is derived from an EMBL/GenBank/DDBJ whole genome shotgun (WGS) entry which is preliminary data.</text>
</comment>
<dbReference type="InterPro" id="IPR002749">
    <property type="entry name" value="DUF63"/>
</dbReference>
<feature type="transmembrane region" description="Helical" evidence="1">
    <location>
        <begin position="138"/>
        <end position="158"/>
    </location>
</feature>
<sequence>MSPLLPAGTALPPLPYLLAVLVGLGAVGLGLRRRRPTVTPAVAGGFAPWMATGAAGYALYQAEAVPDAVAPLFGNPTVYATTFVVAGVLWLAVADRPADAWSLTGVPGVLALAGSVCFAVLVGVGIRHALATGTVTPAGPVRALALSVVVTGSVWLTVRSRVGVTGLPGVLALFGHVLDGLSTAQGIALGFGEQTPLSAALIEAGHGLPPAAVFGEAWLFVLVKAVVATLVLFAFRGYVRDEPGEGSLFLGLVAAVGFGPGVHNLVLFTIA</sequence>
<feature type="transmembrane region" description="Helical" evidence="1">
    <location>
        <begin position="72"/>
        <end position="93"/>
    </location>
</feature>
<dbReference type="RefSeq" id="WP_152119935.1">
    <property type="nucleotide sequence ID" value="NZ_QJOW01000002.1"/>
</dbReference>
<dbReference type="OrthoDB" id="308209at2157"/>
<dbReference type="Pfam" id="PF01889">
    <property type="entry name" value="DUF63"/>
    <property type="match status" value="1"/>
</dbReference>
<evidence type="ECO:0000256" key="1">
    <source>
        <dbReference type="SAM" id="Phobius"/>
    </source>
</evidence>
<proteinExistence type="predicted"/>
<feature type="transmembrane region" description="Helical" evidence="1">
    <location>
        <begin position="14"/>
        <end position="31"/>
    </location>
</feature>
<dbReference type="PANTHER" id="PTHR40700:SF1">
    <property type="entry name" value="DUF63 DOMAIN-CONTAINING PROTEIN"/>
    <property type="match status" value="1"/>
</dbReference>
<feature type="transmembrane region" description="Helical" evidence="1">
    <location>
        <begin position="105"/>
        <end position="126"/>
    </location>
</feature>
<dbReference type="PANTHER" id="PTHR40700">
    <property type="entry name" value="HYPOTHETICAL MEMBRANE PROTEIN, CONSERVED, DUF63 FAMILY"/>
    <property type="match status" value="1"/>
</dbReference>
<evidence type="ECO:0000313" key="3">
    <source>
        <dbReference type="Proteomes" id="UP000326302"/>
    </source>
</evidence>
<keyword evidence="1" id="KW-0812">Transmembrane</keyword>
<gene>
    <name evidence="2" type="ORF">DMP03_06745</name>
</gene>
<feature type="transmembrane region" description="Helical" evidence="1">
    <location>
        <begin position="247"/>
        <end position="270"/>
    </location>
</feature>
<feature type="transmembrane region" description="Helical" evidence="1">
    <location>
        <begin position="211"/>
        <end position="235"/>
    </location>
</feature>
<feature type="transmembrane region" description="Helical" evidence="1">
    <location>
        <begin position="38"/>
        <end position="60"/>
    </location>
</feature>
<dbReference type="Proteomes" id="UP000326302">
    <property type="component" value="Unassembled WGS sequence"/>
</dbReference>
<dbReference type="AlphaFoldDB" id="A0A5N5UI08"/>
<accession>A0A5N5UI08</accession>
<feature type="transmembrane region" description="Helical" evidence="1">
    <location>
        <begin position="170"/>
        <end position="191"/>
    </location>
</feature>
<protein>
    <submittedName>
        <fullName evidence="2">DUF63 family protein</fullName>
    </submittedName>
</protein>
<evidence type="ECO:0000313" key="2">
    <source>
        <dbReference type="EMBL" id="KAB7517052.1"/>
    </source>
</evidence>